<feature type="region of interest" description="Disordered" evidence="1">
    <location>
        <begin position="66"/>
        <end position="116"/>
    </location>
</feature>
<evidence type="ECO:0000256" key="1">
    <source>
        <dbReference type="SAM" id="MobiDB-lite"/>
    </source>
</evidence>
<accession>A0ABN3B833</accession>
<evidence type="ECO:0000313" key="3">
    <source>
        <dbReference type="EMBL" id="GAA2188620.1"/>
    </source>
</evidence>
<keyword evidence="2" id="KW-1133">Transmembrane helix</keyword>
<proteinExistence type="predicted"/>
<gene>
    <name evidence="3" type="ORF">GCM10009786_18420</name>
</gene>
<keyword evidence="4" id="KW-1185">Reference proteome</keyword>
<reference evidence="3 4" key="1">
    <citation type="journal article" date="2019" name="Int. J. Syst. Evol. Microbiol.">
        <title>The Global Catalogue of Microorganisms (GCM) 10K type strain sequencing project: providing services to taxonomists for standard genome sequencing and annotation.</title>
        <authorList>
            <consortium name="The Broad Institute Genomics Platform"/>
            <consortium name="The Broad Institute Genome Sequencing Center for Infectious Disease"/>
            <person name="Wu L."/>
            <person name="Ma J."/>
        </authorList>
    </citation>
    <scope>NUCLEOTIDE SEQUENCE [LARGE SCALE GENOMIC DNA]</scope>
    <source>
        <strain evidence="3 4">JCM 14919</strain>
    </source>
</reference>
<name>A0ABN3B833_9MICO</name>
<evidence type="ECO:0000256" key="2">
    <source>
        <dbReference type="SAM" id="Phobius"/>
    </source>
</evidence>
<dbReference type="Proteomes" id="UP001501084">
    <property type="component" value="Unassembled WGS sequence"/>
</dbReference>
<keyword evidence="2" id="KW-0812">Transmembrane</keyword>
<organism evidence="3 4">
    <name type="scientific">Leucobacter alluvii</name>
    <dbReference type="NCBI Taxonomy" id="340321"/>
    <lineage>
        <taxon>Bacteria</taxon>
        <taxon>Bacillati</taxon>
        <taxon>Actinomycetota</taxon>
        <taxon>Actinomycetes</taxon>
        <taxon>Micrococcales</taxon>
        <taxon>Microbacteriaceae</taxon>
        <taxon>Leucobacter</taxon>
    </lineage>
</organism>
<feature type="transmembrane region" description="Helical" evidence="2">
    <location>
        <begin position="25"/>
        <end position="46"/>
    </location>
</feature>
<protein>
    <submittedName>
        <fullName evidence="3">Uncharacterized protein</fullName>
    </submittedName>
</protein>
<keyword evidence="2" id="KW-0472">Membrane</keyword>
<comment type="caution">
    <text evidence="3">The sequence shown here is derived from an EMBL/GenBank/DDBJ whole genome shotgun (WGS) entry which is preliminary data.</text>
</comment>
<evidence type="ECO:0000313" key="4">
    <source>
        <dbReference type="Proteomes" id="UP001501084"/>
    </source>
</evidence>
<sequence length="116" mass="12102">MSLLTTAVRIAEETEFDPDTVSPGVAGFIAFAALGIGIIALGFNMVRRLRRNSYRAEVREQIEQELAEQNGTVGSAGTDPQGPSRPVVDPDADPSSEPGGGPRAEPGTEPGAEPRG</sequence>
<dbReference type="EMBL" id="BAAAOP010000006">
    <property type="protein sequence ID" value="GAA2188620.1"/>
    <property type="molecule type" value="Genomic_DNA"/>
</dbReference>
<dbReference type="RefSeq" id="WP_346058111.1">
    <property type="nucleotide sequence ID" value="NZ_BAAAOP010000006.1"/>
</dbReference>